<dbReference type="EnsemblProtists" id="EKX34643">
    <property type="protein sequence ID" value="EKX34643"/>
    <property type="gene ID" value="GUITHDRAFT_119189"/>
</dbReference>
<reference evidence="3" key="3">
    <citation type="submission" date="2016-03" db="UniProtKB">
        <authorList>
            <consortium name="EnsemblProtists"/>
        </authorList>
    </citation>
    <scope>IDENTIFICATION</scope>
</reference>
<evidence type="ECO:0000313" key="2">
    <source>
        <dbReference type="EMBL" id="EKX34643.1"/>
    </source>
</evidence>
<protein>
    <recommendedName>
        <fullName evidence="5">Protein kinase domain-containing protein</fullName>
    </recommendedName>
</protein>
<organism evidence="2">
    <name type="scientific">Guillardia theta (strain CCMP2712)</name>
    <name type="common">Cryptophyte</name>
    <dbReference type="NCBI Taxonomy" id="905079"/>
    <lineage>
        <taxon>Eukaryota</taxon>
        <taxon>Cryptophyceae</taxon>
        <taxon>Pyrenomonadales</taxon>
        <taxon>Geminigeraceae</taxon>
        <taxon>Guillardia</taxon>
    </lineage>
</organism>
<keyword evidence="1" id="KW-0732">Signal</keyword>
<dbReference type="HOGENOM" id="CLU_451624_0_0_1"/>
<evidence type="ECO:0000256" key="1">
    <source>
        <dbReference type="SAM" id="SignalP"/>
    </source>
</evidence>
<dbReference type="SUPFAM" id="SSF56112">
    <property type="entry name" value="Protein kinase-like (PK-like)"/>
    <property type="match status" value="1"/>
</dbReference>
<evidence type="ECO:0000313" key="3">
    <source>
        <dbReference type="EnsemblProtists" id="EKX34643"/>
    </source>
</evidence>
<dbReference type="Gene3D" id="1.10.510.10">
    <property type="entry name" value="Transferase(Phosphotransferase) domain 1"/>
    <property type="match status" value="1"/>
</dbReference>
<dbReference type="GeneID" id="17291390"/>
<name>L1IEI2_GUITC</name>
<dbReference type="Proteomes" id="UP000011087">
    <property type="component" value="Unassembled WGS sequence"/>
</dbReference>
<dbReference type="PaxDb" id="55529-EKX34643"/>
<feature type="chain" id="PRO_5008769926" description="Protein kinase domain-containing protein" evidence="1">
    <location>
        <begin position="23"/>
        <end position="605"/>
    </location>
</feature>
<dbReference type="KEGG" id="gtt:GUITHDRAFT_119189"/>
<proteinExistence type="predicted"/>
<reference evidence="4" key="2">
    <citation type="submission" date="2012-11" db="EMBL/GenBank/DDBJ databases">
        <authorList>
            <person name="Kuo A."/>
            <person name="Curtis B.A."/>
            <person name="Tanifuji G."/>
            <person name="Burki F."/>
            <person name="Gruber A."/>
            <person name="Irimia M."/>
            <person name="Maruyama S."/>
            <person name="Arias M.C."/>
            <person name="Ball S.G."/>
            <person name="Gile G.H."/>
            <person name="Hirakawa Y."/>
            <person name="Hopkins J.F."/>
            <person name="Rensing S.A."/>
            <person name="Schmutz J."/>
            <person name="Symeonidi A."/>
            <person name="Elias M."/>
            <person name="Eveleigh R.J."/>
            <person name="Herman E.K."/>
            <person name="Klute M.J."/>
            <person name="Nakayama T."/>
            <person name="Obornik M."/>
            <person name="Reyes-Prieto A."/>
            <person name="Armbrust E.V."/>
            <person name="Aves S.J."/>
            <person name="Beiko R.G."/>
            <person name="Coutinho P."/>
            <person name="Dacks J.B."/>
            <person name="Durnford D.G."/>
            <person name="Fast N.M."/>
            <person name="Green B.R."/>
            <person name="Grisdale C."/>
            <person name="Hempe F."/>
            <person name="Henrissat B."/>
            <person name="Hoppner M.P."/>
            <person name="Ishida K.-I."/>
            <person name="Kim E."/>
            <person name="Koreny L."/>
            <person name="Kroth P.G."/>
            <person name="Liu Y."/>
            <person name="Malik S.-B."/>
            <person name="Maier U.G."/>
            <person name="McRose D."/>
            <person name="Mock T."/>
            <person name="Neilson J.A."/>
            <person name="Onodera N.T."/>
            <person name="Poole A.M."/>
            <person name="Pritham E.J."/>
            <person name="Richards T.A."/>
            <person name="Rocap G."/>
            <person name="Roy S.W."/>
            <person name="Sarai C."/>
            <person name="Schaack S."/>
            <person name="Shirato S."/>
            <person name="Slamovits C.H."/>
            <person name="Spencer D.F."/>
            <person name="Suzuki S."/>
            <person name="Worden A.Z."/>
            <person name="Zauner S."/>
            <person name="Barry K."/>
            <person name="Bell C."/>
            <person name="Bharti A.K."/>
            <person name="Crow J.A."/>
            <person name="Grimwood J."/>
            <person name="Kramer R."/>
            <person name="Lindquist E."/>
            <person name="Lucas S."/>
            <person name="Salamov A."/>
            <person name="McFadden G.I."/>
            <person name="Lane C.E."/>
            <person name="Keeling P.J."/>
            <person name="Gray M.W."/>
            <person name="Grigoriev I.V."/>
            <person name="Archibald J.M."/>
        </authorList>
    </citation>
    <scope>NUCLEOTIDE SEQUENCE</scope>
    <source>
        <strain evidence="4">CCMP2712</strain>
    </source>
</reference>
<dbReference type="EMBL" id="JH993105">
    <property type="protein sequence ID" value="EKX34643.1"/>
    <property type="molecule type" value="Genomic_DNA"/>
</dbReference>
<accession>L1IEI2</accession>
<sequence>MTMRSHVLVRISLLLLLHLTCIRPFALRHCTLFPKQHTALLRHPALARARTSKKALSPRCSEPAGVQDSHLKWMEGSAPPSQNLQGASLHDVHAHLDEILNSLWDDKIEVEGFRQPIPRTGNTSHIKHVVGGFSVVIRIPESGIAYRMQPMRSMKHGITWVAFYKMLEEVANDKVSIPTALRNDAIFKPDRTTIFEAGIGKKAWEDLEFVQEFQDERLRHATKRLVQHRRNVMKEGSLNYRSGKCRSASECEIESDEDGGMFTGVSIVNGIMFPSHWFWVKVGRPSEVNVDDGKSEGYRGHEEAHSHLSVVRQDDIKRIKGSELASALLLRKTQSKEKQENSVPMAVDLKPVFTLVSVFPHAQGDVGGLCKKLWAKGAQDNVTTLVLQSVLRGLRRLHAIGVPHGDLKAANVLYASGRFCLTDLPALNWSATPVLTKDPVAQTMIRGKRLLCNDMWGLGFIGLSLVCGCERMETVKSNLRQIDPLDYSSTSSVSRKLDGVTQNWLVTILLLLSSLKGRGLALSPICLNVSEAAKKALTSSWIRRNVPAVQNPSYREECAFNADLLAEKVFTSDRSTSLLESLCYCLDVTDVARNALAMPWPVEDA</sequence>
<dbReference type="InterPro" id="IPR008271">
    <property type="entry name" value="Ser/Thr_kinase_AS"/>
</dbReference>
<reference evidence="2 4" key="1">
    <citation type="journal article" date="2012" name="Nature">
        <title>Algal genomes reveal evolutionary mosaicism and the fate of nucleomorphs.</title>
        <authorList>
            <consortium name="DOE Joint Genome Institute"/>
            <person name="Curtis B.A."/>
            <person name="Tanifuji G."/>
            <person name="Burki F."/>
            <person name="Gruber A."/>
            <person name="Irimia M."/>
            <person name="Maruyama S."/>
            <person name="Arias M.C."/>
            <person name="Ball S.G."/>
            <person name="Gile G.H."/>
            <person name="Hirakawa Y."/>
            <person name="Hopkins J.F."/>
            <person name="Kuo A."/>
            <person name="Rensing S.A."/>
            <person name="Schmutz J."/>
            <person name="Symeonidi A."/>
            <person name="Elias M."/>
            <person name="Eveleigh R.J."/>
            <person name="Herman E.K."/>
            <person name="Klute M.J."/>
            <person name="Nakayama T."/>
            <person name="Obornik M."/>
            <person name="Reyes-Prieto A."/>
            <person name="Armbrust E.V."/>
            <person name="Aves S.J."/>
            <person name="Beiko R.G."/>
            <person name="Coutinho P."/>
            <person name="Dacks J.B."/>
            <person name="Durnford D.G."/>
            <person name="Fast N.M."/>
            <person name="Green B.R."/>
            <person name="Grisdale C.J."/>
            <person name="Hempel F."/>
            <person name="Henrissat B."/>
            <person name="Hoppner M.P."/>
            <person name="Ishida K."/>
            <person name="Kim E."/>
            <person name="Koreny L."/>
            <person name="Kroth P.G."/>
            <person name="Liu Y."/>
            <person name="Malik S.B."/>
            <person name="Maier U.G."/>
            <person name="McRose D."/>
            <person name="Mock T."/>
            <person name="Neilson J.A."/>
            <person name="Onodera N.T."/>
            <person name="Poole A.M."/>
            <person name="Pritham E.J."/>
            <person name="Richards T.A."/>
            <person name="Rocap G."/>
            <person name="Roy S.W."/>
            <person name="Sarai C."/>
            <person name="Schaack S."/>
            <person name="Shirato S."/>
            <person name="Slamovits C.H."/>
            <person name="Spencer D.F."/>
            <person name="Suzuki S."/>
            <person name="Worden A.Z."/>
            <person name="Zauner S."/>
            <person name="Barry K."/>
            <person name="Bell C."/>
            <person name="Bharti A.K."/>
            <person name="Crow J.A."/>
            <person name="Grimwood J."/>
            <person name="Kramer R."/>
            <person name="Lindquist E."/>
            <person name="Lucas S."/>
            <person name="Salamov A."/>
            <person name="McFadden G.I."/>
            <person name="Lane C.E."/>
            <person name="Keeling P.J."/>
            <person name="Gray M.W."/>
            <person name="Grigoriev I.V."/>
            <person name="Archibald J.M."/>
        </authorList>
    </citation>
    <scope>NUCLEOTIDE SEQUENCE</scope>
    <source>
        <strain evidence="2 4">CCMP2712</strain>
    </source>
</reference>
<dbReference type="AlphaFoldDB" id="L1IEI2"/>
<dbReference type="InterPro" id="IPR011009">
    <property type="entry name" value="Kinase-like_dom_sf"/>
</dbReference>
<dbReference type="OrthoDB" id="10626215at2759"/>
<dbReference type="GO" id="GO:0004672">
    <property type="term" value="F:protein kinase activity"/>
    <property type="evidence" value="ECO:0007669"/>
    <property type="project" value="InterPro"/>
</dbReference>
<dbReference type="PROSITE" id="PS00108">
    <property type="entry name" value="PROTEIN_KINASE_ST"/>
    <property type="match status" value="1"/>
</dbReference>
<evidence type="ECO:0000313" key="4">
    <source>
        <dbReference type="Proteomes" id="UP000011087"/>
    </source>
</evidence>
<evidence type="ECO:0008006" key="5">
    <source>
        <dbReference type="Google" id="ProtNLM"/>
    </source>
</evidence>
<keyword evidence="4" id="KW-1185">Reference proteome</keyword>
<dbReference type="STRING" id="905079.L1IEI2"/>
<dbReference type="RefSeq" id="XP_005821623.1">
    <property type="nucleotide sequence ID" value="XM_005821566.1"/>
</dbReference>
<feature type="signal peptide" evidence="1">
    <location>
        <begin position="1"/>
        <end position="22"/>
    </location>
</feature>
<gene>
    <name evidence="2" type="ORF">GUITHDRAFT_119189</name>
</gene>